<protein>
    <submittedName>
        <fullName evidence="2">Alpha/beta fold hydrolase</fullName>
    </submittedName>
</protein>
<dbReference type="SUPFAM" id="SSF53474">
    <property type="entry name" value="alpha/beta-Hydrolases"/>
    <property type="match status" value="1"/>
</dbReference>
<dbReference type="Proteomes" id="UP001595872">
    <property type="component" value="Unassembled WGS sequence"/>
</dbReference>
<dbReference type="InterPro" id="IPR050228">
    <property type="entry name" value="Carboxylesterase_BioH"/>
</dbReference>
<keyword evidence="3" id="KW-1185">Reference proteome</keyword>
<keyword evidence="2" id="KW-0378">Hydrolase</keyword>
<feature type="domain" description="AB hydrolase-1" evidence="1">
    <location>
        <begin position="24"/>
        <end position="251"/>
    </location>
</feature>
<dbReference type="PANTHER" id="PTHR43194:SF5">
    <property type="entry name" value="PIMELOYL-[ACYL-CARRIER PROTEIN] METHYL ESTER ESTERASE"/>
    <property type="match status" value="1"/>
</dbReference>
<proteinExistence type="predicted"/>
<dbReference type="Pfam" id="PF12697">
    <property type="entry name" value="Abhydrolase_6"/>
    <property type="match status" value="1"/>
</dbReference>
<dbReference type="PRINTS" id="PR00111">
    <property type="entry name" value="ABHYDROLASE"/>
</dbReference>
<evidence type="ECO:0000259" key="1">
    <source>
        <dbReference type="Pfam" id="PF12697"/>
    </source>
</evidence>
<dbReference type="InterPro" id="IPR000073">
    <property type="entry name" value="AB_hydrolase_1"/>
</dbReference>
<evidence type="ECO:0000313" key="3">
    <source>
        <dbReference type="Proteomes" id="UP001595872"/>
    </source>
</evidence>
<dbReference type="InterPro" id="IPR029058">
    <property type="entry name" value="AB_hydrolase_fold"/>
</dbReference>
<comment type="caution">
    <text evidence="2">The sequence shown here is derived from an EMBL/GenBank/DDBJ whole genome shotgun (WGS) entry which is preliminary data.</text>
</comment>
<dbReference type="Gene3D" id="3.40.50.1820">
    <property type="entry name" value="alpha/beta hydrolase"/>
    <property type="match status" value="1"/>
</dbReference>
<dbReference type="PANTHER" id="PTHR43194">
    <property type="entry name" value="HYDROLASE ALPHA/BETA FOLD FAMILY"/>
    <property type="match status" value="1"/>
</dbReference>
<dbReference type="RefSeq" id="WP_378262100.1">
    <property type="nucleotide sequence ID" value="NZ_JBHSIT010000012.1"/>
</dbReference>
<reference evidence="3" key="1">
    <citation type="journal article" date="2019" name="Int. J. Syst. Evol. Microbiol.">
        <title>The Global Catalogue of Microorganisms (GCM) 10K type strain sequencing project: providing services to taxonomists for standard genome sequencing and annotation.</title>
        <authorList>
            <consortium name="The Broad Institute Genomics Platform"/>
            <consortium name="The Broad Institute Genome Sequencing Center for Infectious Disease"/>
            <person name="Wu L."/>
            <person name="Ma J."/>
        </authorList>
    </citation>
    <scope>NUCLEOTIDE SEQUENCE [LARGE SCALE GENOMIC DNA]</scope>
    <source>
        <strain evidence="3">KLKA75</strain>
    </source>
</reference>
<organism evidence="2 3">
    <name type="scientific">Actinomadura gamaensis</name>
    <dbReference type="NCBI Taxonomy" id="1763541"/>
    <lineage>
        <taxon>Bacteria</taxon>
        <taxon>Bacillati</taxon>
        <taxon>Actinomycetota</taxon>
        <taxon>Actinomycetes</taxon>
        <taxon>Streptosporangiales</taxon>
        <taxon>Thermomonosporaceae</taxon>
        <taxon>Actinomadura</taxon>
    </lineage>
</organism>
<dbReference type="EMBL" id="JBHSIT010000012">
    <property type="protein sequence ID" value="MFC4912310.1"/>
    <property type="molecule type" value="Genomic_DNA"/>
</dbReference>
<gene>
    <name evidence="2" type="ORF">ACFPCY_33770</name>
</gene>
<accession>A0ABV9UAC1</accession>
<name>A0ABV9UAC1_9ACTN</name>
<sequence>MSGTTMKVGDATVRYRTLGSGPGIIFVHGTGPGSVNWEGFVERFTDRYTVILPDLSGSDPVEDDGAPLSEEMLAQQVAAVIEDAGLGAVDVVGHSLGAVVVTTLAATRPDLVRRLIPVSGWSRTDDDEQLRHSLKLSLELADRPKAFARYAMLTAFSRDFLQRIGREAVDELAGGFVPNAGRVRQYQLNERVSIDHLLPQITAPTLVIGCTRDNLIPVENARALHAGIPGSTYAEIDSGHVPHAERPDEAANLISDFLTQPSAATPANPTPAS</sequence>
<evidence type="ECO:0000313" key="2">
    <source>
        <dbReference type="EMBL" id="MFC4912310.1"/>
    </source>
</evidence>
<dbReference type="GO" id="GO:0016787">
    <property type="term" value="F:hydrolase activity"/>
    <property type="evidence" value="ECO:0007669"/>
    <property type="project" value="UniProtKB-KW"/>
</dbReference>